<dbReference type="EMBL" id="JAQQWK010000011">
    <property type="protein sequence ID" value="KAK8023797.1"/>
    <property type="molecule type" value="Genomic_DNA"/>
</dbReference>
<proteinExistence type="predicted"/>
<keyword evidence="2" id="KW-0808">Transferase</keyword>
<reference evidence="2 3" key="1">
    <citation type="submission" date="2023-01" db="EMBL/GenBank/DDBJ databases">
        <title>Analysis of 21 Apiospora genomes using comparative genomics revels a genus with tremendous synthesis potential of carbohydrate active enzymes and secondary metabolites.</title>
        <authorList>
            <person name="Sorensen T."/>
        </authorList>
    </citation>
    <scope>NUCLEOTIDE SEQUENCE [LARGE SCALE GENOMIC DNA]</scope>
    <source>
        <strain evidence="2 3">CBS 33761</strain>
    </source>
</reference>
<accession>A0ABR1S252</accession>
<protein>
    <submittedName>
        <fullName evidence="2">SAM-dependent methyltransferase</fullName>
    </submittedName>
</protein>
<sequence>MSTQLDAASIARASLHDPAHFHIQHSQTLHRLALLQHWNIPTGSKVLELGCGQGDCTTVLASAVGEQGSVVAVDPADLDYGESFCSSPSATSTYLSWRITSRKARWVGGLLGSNNRLRTISPPFPPRCTPAPAKARPLTRRCSPTAYGTSGRPPAFCPPSAPSSSTASVSSLRSGRWWRRTPSAQPHVLAALTQAALECRKPSASSDSNVRTVLGPKRLTELALAAGWQLESESRVQCGEGVLDGQWEVAACLSSSFEKEVEEQVGDERERAVVLASRDACEASLEGVQGVGLSVSLSSSGPDRCPCFM</sequence>
<comment type="caution">
    <text evidence="2">The sequence shown here is derived from an EMBL/GenBank/DDBJ whole genome shotgun (WGS) entry which is preliminary data.</text>
</comment>
<dbReference type="GO" id="GO:0008168">
    <property type="term" value="F:methyltransferase activity"/>
    <property type="evidence" value="ECO:0007669"/>
    <property type="project" value="UniProtKB-KW"/>
</dbReference>
<evidence type="ECO:0000313" key="2">
    <source>
        <dbReference type="EMBL" id="KAK8023797.1"/>
    </source>
</evidence>
<keyword evidence="3" id="KW-1185">Reference proteome</keyword>
<evidence type="ECO:0000256" key="1">
    <source>
        <dbReference type="SAM" id="MobiDB-lite"/>
    </source>
</evidence>
<evidence type="ECO:0000313" key="3">
    <source>
        <dbReference type="Proteomes" id="UP001444661"/>
    </source>
</evidence>
<name>A0ABR1S252_9PEZI</name>
<dbReference type="GO" id="GO:0032259">
    <property type="term" value="P:methylation"/>
    <property type="evidence" value="ECO:0007669"/>
    <property type="project" value="UniProtKB-KW"/>
</dbReference>
<organism evidence="2 3">
    <name type="scientific">Apiospora rasikravindrae</name>
    <dbReference type="NCBI Taxonomy" id="990691"/>
    <lineage>
        <taxon>Eukaryota</taxon>
        <taxon>Fungi</taxon>
        <taxon>Dikarya</taxon>
        <taxon>Ascomycota</taxon>
        <taxon>Pezizomycotina</taxon>
        <taxon>Sordariomycetes</taxon>
        <taxon>Xylariomycetidae</taxon>
        <taxon>Amphisphaeriales</taxon>
        <taxon>Apiosporaceae</taxon>
        <taxon>Apiospora</taxon>
    </lineage>
</organism>
<keyword evidence="2" id="KW-0489">Methyltransferase</keyword>
<dbReference type="Pfam" id="PF01135">
    <property type="entry name" value="PCMT"/>
    <property type="match status" value="1"/>
</dbReference>
<gene>
    <name evidence="2" type="ORF">PG993_011863</name>
</gene>
<feature type="region of interest" description="Disordered" evidence="1">
    <location>
        <begin position="121"/>
        <end position="141"/>
    </location>
</feature>
<dbReference type="Gene3D" id="3.40.50.150">
    <property type="entry name" value="Vaccinia Virus protein VP39"/>
    <property type="match status" value="2"/>
</dbReference>
<dbReference type="SUPFAM" id="SSF53335">
    <property type="entry name" value="S-adenosyl-L-methionine-dependent methyltransferases"/>
    <property type="match status" value="1"/>
</dbReference>
<dbReference type="Proteomes" id="UP001444661">
    <property type="component" value="Unassembled WGS sequence"/>
</dbReference>
<dbReference type="InterPro" id="IPR029063">
    <property type="entry name" value="SAM-dependent_MTases_sf"/>
</dbReference>